<dbReference type="GO" id="GO:0032259">
    <property type="term" value="P:methylation"/>
    <property type="evidence" value="ECO:0007669"/>
    <property type="project" value="UniProtKB-KW"/>
</dbReference>
<evidence type="ECO:0000256" key="4">
    <source>
        <dbReference type="ARBA" id="ARBA00022691"/>
    </source>
</evidence>
<organism evidence="8">
    <name type="scientific">Proteinivorax tanatarense</name>
    <dbReference type="NCBI Taxonomy" id="1260629"/>
    <lineage>
        <taxon>Bacteria</taxon>
        <taxon>Bacillati</taxon>
        <taxon>Bacillota</taxon>
        <taxon>Clostridia</taxon>
        <taxon>Eubacteriales</taxon>
        <taxon>Proteinivoracaceae</taxon>
        <taxon>Proteinivorax</taxon>
    </lineage>
</organism>
<dbReference type="InterPro" id="IPR029063">
    <property type="entry name" value="SAM-dependent_MTases_sf"/>
</dbReference>
<dbReference type="Pfam" id="PF00145">
    <property type="entry name" value="DNA_methylase"/>
    <property type="match status" value="2"/>
</dbReference>
<evidence type="ECO:0000256" key="2">
    <source>
        <dbReference type="ARBA" id="ARBA00022603"/>
    </source>
</evidence>
<evidence type="ECO:0000313" key="8">
    <source>
        <dbReference type="EMBL" id="XBX74505.1"/>
    </source>
</evidence>
<dbReference type="Gene3D" id="3.90.120.10">
    <property type="entry name" value="DNA Methylase, subunit A, domain 2"/>
    <property type="match status" value="2"/>
</dbReference>
<dbReference type="GO" id="GO:0009307">
    <property type="term" value="P:DNA restriction-modification system"/>
    <property type="evidence" value="ECO:0007669"/>
    <property type="project" value="UniProtKB-KW"/>
</dbReference>
<dbReference type="InterPro" id="IPR001525">
    <property type="entry name" value="C5_MeTfrase"/>
</dbReference>
<keyword evidence="3 6" id="KW-0808">Transferase</keyword>
<dbReference type="GO" id="GO:0044027">
    <property type="term" value="P:negative regulation of gene expression via chromosomal CpG island methylation"/>
    <property type="evidence" value="ECO:0007669"/>
    <property type="project" value="TreeGrafter"/>
</dbReference>
<dbReference type="RefSeq" id="WP_350343257.1">
    <property type="nucleotide sequence ID" value="NZ_CP158367.1"/>
</dbReference>
<gene>
    <name evidence="8" type="primary">dcm</name>
    <name evidence="8" type="ORF">PRVXT_002549</name>
</gene>
<dbReference type="PRINTS" id="PR00105">
    <property type="entry name" value="C5METTRFRASE"/>
</dbReference>
<reference evidence="8" key="1">
    <citation type="journal article" date="2013" name="Extremophiles">
        <title>Proteinivorax tanatarense gen. nov., sp. nov., an anaerobic, haloalkaliphilic, proteolytic bacterium isolated from a decaying algal bloom, and proposal of Proteinivoraceae fam. nov.</title>
        <authorList>
            <person name="Kevbrin V."/>
            <person name="Boltyanskaya Y."/>
            <person name="Zhilina T."/>
            <person name="Kolganova T."/>
            <person name="Lavrentjeva E."/>
            <person name="Kuznetsov B."/>
        </authorList>
    </citation>
    <scope>NUCLEOTIDE SEQUENCE</scope>
    <source>
        <strain evidence="8">Z-910T</strain>
    </source>
</reference>
<dbReference type="EC" id="2.1.1.37" evidence="1"/>
<dbReference type="PROSITE" id="PS51679">
    <property type="entry name" value="SAM_MT_C5"/>
    <property type="match status" value="1"/>
</dbReference>
<dbReference type="AlphaFoldDB" id="A0AAU7VKS4"/>
<dbReference type="PANTHER" id="PTHR10629">
    <property type="entry name" value="CYTOSINE-SPECIFIC METHYLTRANSFERASE"/>
    <property type="match status" value="1"/>
</dbReference>
<reference evidence="8" key="2">
    <citation type="submission" date="2024-06" db="EMBL/GenBank/DDBJ databases">
        <authorList>
            <person name="Petrova K.O."/>
            <person name="Toshchakov S.V."/>
            <person name="Boltjanskaja Y.V."/>
            <person name="Kevbrin V."/>
        </authorList>
    </citation>
    <scope>NUCLEOTIDE SEQUENCE</scope>
    <source>
        <strain evidence="8">Z-910T</strain>
    </source>
</reference>
<dbReference type="GO" id="GO:0003886">
    <property type="term" value="F:DNA (cytosine-5-)-methyltransferase activity"/>
    <property type="evidence" value="ECO:0007669"/>
    <property type="project" value="UniProtKB-EC"/>
</dbReference>
<sequence>MIGNHYASKLSELDLEIISHVPQGGNWKNIPEYVPSKRLEQIRQSYKDGKGSRSTYYGRLRSEMPSYTINTYFTRPGNGCHIHYEQNRTLSQREAARLQSFPDSFTFVGSKTAVNNQIGNAVPPLLAYQIAERIPFKGQFVDLFSGAGGLALGFIWSGWKAIVANDIDKYAIETHKINIGEDAILGDINDNEVVAYIVDRCKEAKKKNPHLPLFVLGGPPCQGFSTANTRRGADDYRNWLFKGYSKILEEIKPEGFIFENVTGIFNLEKGKFLEMIRDDLSQHVGSLKIDKLNSVEYGIPQRRERVIIVGGKNEWVDTMKMEPITKNPKFKEECSLHRAISVEDALSDLPKIEPTEDGSDRNYASEPRNVYQQFMRGGLSAEEYLFNIK</sequence>
<evidence type="ECO:0000256" key="6">
    <source>
        <dbReference type="PROSITE-ProRule" id="PRU01016"/>
    </source>
</evidence>
<proteinExistence type="inferred from homology"/>
<name>A0AAU7VKS4_9FIRM</name>
<keyword evidence="5" id="KW-0680">Restriction system</keyword>
<keyword evidence="2 6" id="KW-0489">Methyltransferase</keyword>
<dbReference type="Gene3D" id="3.40.50.150">
    <property type="entry name" value="Vaccinia Virus protein VP39"/>
    <property type="match status" value="1"/>
</dbReference>
<dbReference type="EMBL" id="CP158367">
    <property type="protein sequence ID" value="XBX74505.1"/>
    <property type="molecule type" value="Genomic_DNA"/>
</dbReference>
<protein>
    <recommendedName>
        <fullName evidence="1">DNA (cytosine-5-)-methyltransferase</fullName>
        <ecNumber evidence="1">2.1.1.37</ecNumber>
    </recommendedName>
</protein>
<dbReference type="InterPro" id="IPR050390">
    <property type="entry name" value="C5-Methyltransferase"/>
</dbReference>
<dbReference type="NCBIfam" id="TIGR00675">
    <property type="entry name" value="dcm"/>
    <property type="match status" value="1"/>
</dbReference>
<dbReference type="PANTHER" id="PTHR10629:SF52">
    <property type="entry name" value="DNA (CYTOSINE-5)-METHYLTRANSFERASE 1"/>
    <property type="match status" value="1"/>
</dbReference>
<comment type="similarity">
    <text evidence="6 7">Belongs to the class I-like SAM-binding methyltransferase superfamily. C5-methyltransferase family.</text>
</comment>
<accession>A0AAU7VKS4</accession>
<evidence type="ECO:0000256" key="5">
    <source>
        <dbReference type="ARBA" id="ARBA00022747"/>
    </source>
</evidence>
<evidence type="ECO:0000256" key="7">
    <source>
        <dbReference type="RuleBase" id="RU000416"/>
    </source>
</evidence>
<dbReference type="SUPFAM" id="SSF53335">
    <property type="entry name" value="S-adenosyl-L-methionine-dependent methyltransferases"/>
    <property type="match status" value="2"/>
</dbReference>
<feature type="active site" evidence="6">
    <location>
        <position position="221"/>
    </location>
</feature>
<keyword evidence="4 6" id="KW-0949">S-adenosyl-L-methionine</keyword>
<evidence type="ECO:0000256" key="1">
    <source>
        <dbReference type="ARBA" id="ARBA00011975"/>
    </source>
</evidence>
<dbReference type="REBASE" id="840160">
    <property type="entry name" value="M1.PtaZ910TORF2549P"/>
</dbReference>
<evidence type="ECO:0000256" key="3">
    <source>
        <dbReference type="ARBA" id="ARBA00022679"/>
    </source>
</evidence>
<dbReference type="GO" id="GO:0003677">
    <property type="term" value="F:DNA binding"/>
    <property type="evidence" value="ECO:0007669"/>
    <property type="project" value="TreeGrafter"/>
</dbReference>